<keyword evidence="8 10" id="KW-0472">Membrane</keyword>
<dbReference type="InterPro" id="IPR003593">
    <property type="entry name" value="AAA+_ATPase"/>
</dbReference>
<dbReference type="GO" id="GO:0043190">
    <property type="term" value="C:ATP-binding cassette (ABC) transporter complex"/>
    <property type="evidence" value="ECO:0007669"/>
    <property type="project" value="TreeGrafter"/>
</dbReference>
<dbReference type="FunFam" id="3.40.50.300:FF:000224">
    <property type="entry name" value="Energy-coupling factor transporter ATP-binding protein EcfA"/>
    <property type="match status" value="1"/>
</dbReference>
<keyword evidence="6 10" id="KW-0067">ATP-binding</keyword>
<evidence type="ECO:0000256" key="8">
    <source>
        <dbReference type="ARBA" id="ARBA00023136"/>
    </source>
</evidence>
<dbReference type="InterPro" id="IPR015856">
    <property type="entry name" value="ABC_transpr_CbiO/EcfA_su"/>
</dbReference>
<evidence type="ECO:0000256" key="4">
    <source>
        <dbReference type="ARBA" id="ARBA00022475"/>
    </source>
</evidence>
<organism evidence="12 13">
    <name type="scientific">Thermodesulfitimonas autotrophica</name>
    <dbReference type="NCBI Taxonomy" id="1894989"/>
    <lineage>
        <taxon>Bacteria</taxon>
        <taxon>Bacillati</taxon>
        <taxon>Bacillota</taxon>
        <taxon>Clostridia</taxon>
        <taxon>Thermoanaerobacterales</taxon>
        <taxon>Thermoanaerobacteraceae</taxon>
        <taxon>Thermodesulfitimonas</taxon>
    </lineage>
</organism>
<name>A0A3N5AEZ1_9THEO</name>
<dbReference type="CDD" id="cd03225">
    <property type="entry name" value="ABC_cobalt_CbiO_domain1"/>
    <property type="match status" value="1"/>
</dbReference>
<dbReference type="SUPFAM" id="SSF52540">
    <property type="entry name" value="P-loop containing nucleoside triphosphate hydrolases"/>
    <property type="match status" value="1"/>
</dbReference>
<dbReference type="PANTHER" id="PTHR43553">
    <property type="entry name" value="HEAVY METAL TRANSPORTER"/>
    <property type="match status" value="1"/>
</dbReference>
<keyword evidence="5 10" id="KW-0547">Nucleotide-binding</keyword>
<comment type="subcellular location">
    <subcellularLocation>
        <location evidence="1 10">Cell membrane</location>
        <topology evidence="1 10">Peripheral membrane protein</topology>
    </subcellularLocation>
</comment>
<evidence type="ECO:0000256" key="7">
    <source>
        <dbReference type="ARBA" id="ARBA00022967"/>
    </source>
</evidence>
<sequence>MREPVLEAVDLCYAYPDGTVALENLSLTIPAGAKVALLGANGAGKTTLFLLLAGLARPAAGEIRFRGAAVGRNRRELLLLRRSVGLVFQDPEAQIFAPTVWEEVAFGPVNQGLDWAAVESRVRAALERVDLWELREKAPHFLSYGQKKRLCVASVLAMEPAVLLLDEITAGLDPCQTERMLAVLVAEHGSGRTLVLATQDVDLAYAWANIVYVLDGGALVAGGAPEAVFADAALVRRAGLRLPVVLSFYQALRERGLVAGGRVPRDLAALVALLPPVAAGVGEGRGGR</sequence>
<dbReference type="Pfam" id="PF00005">
    <property type="entry name" value="ABC_tran"/>
    <property type="match status" value="1"/>
</dbReference>
<evidence type="ECO:0000256" key="2">
    <source>
        <dbReference type="ARBA" id="ARBA00005417"/>
    </source>
</evidence>
<gene>
    <name evidence="12" type="ORF">EDD75_1641</name>
</gene>
<comment type="similarity">
    <text evidence="2 10">Belongs to the ABC transporter superfamily.</text>
</comment>
<dbReference type="GO" id="GO:0016887">
    <property type="term" value="F:ATP hydrolysis activity"/>
    <property type="evidence" value="ECO:0007669"/>
    <property type="project" value="InterPro"/>
</dbReference>
<keyword evidence="3 10" id="KW-0813">Transport</keyword>
<dbReference type="PROSITE" id="PS00211">
    <property type="entry name" value="ABC_TRANSPORTER_1"/>
    <property type="match status" value="1"/>
</dbReference>
<reference evidence="12 13" key="1">
    <citation type="submission" date="2018-11" db="EMBL/GenBank/DDBJ databases">
        <title>Genomic Encyclopedia of Type Strains, Phase IV (KMG-IV): sequencing the most valuable type-strain genomes for metagenomic binning, comparative biology and taxonomic classification.</title>
        <authorList>
            <person name="Goeker M."/>
        </authorList>
    </citation>
    <scope>NUCLEOTIDE SEQUENCE [LARGE SCALE GENOMIC DNA]</scope>
    <source>
        <strain evidence="12 13">DSM 102936</strain>
    </source>
</reference>
<dbReference type="GO" id="GO:0006824">
    <property type="term" value="P:cobalt ion transport"/>
    <property type="evidence" value="ECO:0007669"/>
    <property type="project" value="InterPro"/>
</dbReference>
<dbReference type="InterPro" id="IPR027417">
    <property type="entry name" value="P-loop_NTPase"/>
</dbReference>
<evidence type="ECO:0000259" key="11">
    <source>
        <dbReference type="PROSITE" id="PS50893"/>
    </source>
</evidence>
<accession>A0A3N5AEZ1</accession>
<evidence type="ECO:0000256" key="6">
    <source>
        <dbReference type="ARBA" id="ARBA00022840"/>
    </source>
</evidence>
<dbReference type="GO" id="GO:0042626">
    <property type="term" value="F:ATPase-coupled transmembrane transporter activity"/>
    <property type="evidence" value="ECO:0007669"/>
    <property type="project" value="TreeGrafter"/>
</dbReference>
<dbReference type="InterPro" id="IPR005876">
    <property type="entry name" value="Co_trans_ATP-bd"/>
</dbReference>
<dbReference type="PANTHER" id="PTHR43553:SF24">
    <property type="entry name" value="ENERGY-COUPLING FACTOR TRANSPORTER ATP-BINDING PROTEIN ECFA1"/>
    <property type="match status" value="1"/>
</dbReference>
<evidence type="ECO:0000256" key="5">
    <source>
        <dbReference type="ARBA" id="ARBA00022741"/>
    </source>
</evidence>
<dbReference type="InterPro" id="IPR003439">
    <property type="entry name" value="ABC_transporter-like_ATP-bd"/>
</dbReference>
<dbReference type="EMBL" id="RKRE01000003">
    <property type="protein sequence ID" value="RPF42540.1"/>
    <property type="molecule type" value="Genomic_DNA"/>
</dbReference>
<evidence type="ECO:0000256" key="9">
    <source>
        <dbReference type="ARBA" id="ARBA00025157"/>
    </source>
</evidence>
<dbReference type="Proteomes" id="UP000282654">
    <property type="component" value="Unassembled WGS sequence"/>
</dbReference>
<keyword evidence="4 10" id="KW-1003">Cell membrane</keyword>
<dbReference type="Gene3D" id="3.40.50.300">
    <property type="entry name" value="P-loop containing nucleotide triphosphate hydrolases"/>
    <property type="match status" value="1"/>
</dbReference>
<dbReference type="InterPro" id="IPR050095">
    <property type="entry name" value="ECF_ABC_transporter_ATP-bd"/>
</dbReference>
<keyword evidence="7" id="KW-1278">Translocase</keyword>
<dbReference type="InterPro" id="IPR017871">
    <property type="entry name" value="ABC_transporter-like_CS"/>
</dbReference>
<evidence type="ECO:0000313" key="12">
    <source>
        <dbReference type="EMBL" id="RPF42540.1"/>
    </source>
</evidence>
<evidence type="ECO:0000256" key="3">
    <source>
        <dbReference type="ARBA" id="ARBA00022448"/>
    </source>
</evidence>
<evidence type="ECO:0000256" key="10">
    <source>
        <dbReference type="RuleBase" id="RU364103"/>
    </source>
</evidence>
<dbReference type="AlphaFoldDB" id="A0A3N5AEZ1"/>
<dbReference type="RefSeq" id="WP_170157771.1">
    <property type="nucleotide sequence ID" value="NZ_RKRE01000003.1"/>
</dbReference>
<comment type="function">
    <text evidence="9">Probably part of an ABC transporter complex. Responsible for energy coupling to the transport system.</text>
</comment>
<dbReference type="SMART" id="SM00382">
    <property type="entry name" value="AAA"/>
    <property type="match status" value="1"/>
</dbReference>
<dbReference type="NCBIfam" id="TIGR01166">
    <property type="entry name" value="cbiO"/>
    <property type="match status" value="1"/>
</dbReference>
<feature type="domain" description="ABC transporter" evidence="11">
    <location>
        <begin position="6"/>
        <end position="241"/>
    </location>
</feature>
<keyword evidence="13" id="KW-1185">Reference proteome</keyword>
<comment type="function">
    <text evidence="10">Part of an ABC transporter complex. Responsible for energy coupling to the transport system.</text>
</comment>
<dbReference type="PROSITE" id="PS50893">
    <property type="entry name" value="ABC_TRANSPORTER_2"/>
    <property type="match status" value="1"/>
</dbReference>
<protein>
    <recommendedName>
        <fullName evidence="10">ABC transporter ATP-binding protein</fullName>
    </recommendedName>
</protein>
<comment type="caution">
    <text evidence="12">The sequence shown here is derived from an EMBL/GenBank/DDBJ whole genome shotgun (WGS) entry which is preliminary data.</text>
</comment>
<proteinExistence type="inferred from homology"/>
<evidence type="ECO:0000256" key="1">
    <source>
        <dbReference type="ARBA" id="ARBA00004202"/>
    </source>
</evidence>
<evidence type="ECO:0000313" key="13">
    <source>
        <dbReference type="Proteomes" id="UP000282654"/>
    </source>
</evidence>
<dbReference type="GO" id="GO:0005524">
    <property type="term" value="F:ATP binding"/>
    <property type="evidence" value="ECO:0007669"/>
    <property type="project" value="UniProtKB-UniRule"/>
</dbReference>